<dbReference type="CDD" id="cd00086">
    <property type="entry name" value="homeodomain"/>
    <property type="match status" value="1"/>
</dbReference>
<dbReference type="PROSITE" id="PS00478">
    <property type="entry name" value="LIM_DOMAIN_1"/>
    <property type="match status" value="1"/>
</dbReference>
<evidence type="ECO:0000256" key="8">
    <source>
        <dbReference type="ARBA" id="ARBA00023242"/>
    </source>
</evidence>
<feature type="compositionally biased region" description="Polar residues" evidence="12">
    <location>
        <begin position="451"/>
        <end position="460"/>
    </location>
</feature>
<dbReference type="InterPro" id="IPR001781">
    <property type="entry name" value="Znf_LIM"/>
</dbReference>
<dbReference type="Gene3D" id="1.10.10.60">
    <property type="entry name" value="Homeodomain-like"/>
    <property type="match status" value="1"/>
</dbReference>
<evidence type="ECO:0000256" key="9">
    <source>
        <dbReference type="PROSITE-ProRule" id="PRU00108"/>
    </source>
</evidence>
<dbReference type="PROSITE" id="PS50071">
    <property type="entry name" value="HOMEOBOX_2"/>
    <property type="match status" value="1"/>
</dbReference>
<dbReference type="GO" id="GO:0000977">
    <property type="term" value="F:RNA polymerase II transcription regulatory region sequence-specific DNA binding"/>
    <property type="evidence" value="ECO:0007669"/>
    <property type="project" value="TreeGrafter"/>
</dbReference>
<dbReference type="Proteomes" id="UP001497644">
    <property type="component" value="Chromosome 14"/>
</dbReference>
<dbReference type="FunFam" id="2.10.110.10:FF:000136">
    <property type="entry name" value="LIM domain family"/>
    <property type="match status" value="1"/>
</dbReference>
<feature type="domain" description="LIM zinc-binding" evidence="13">
    <location>
        <begin position="194"/>
        <end position="256"/>
    </location>
</feature>
<keyword evidence="7 9" id="KW-0371">Homeobox</keyword>
<dbReference type="InterPro" id="IPR009057">
    <property type="entry name" value="Homeodomain-like_sf"/>
</dbReference>
<keyword evidence="3" id="KW-0677">Repeat</keyword>
<feature type="region of interest" description="Disordered" evidence="12">
    <location>
        <begin position="38"/>
        <end position="59"/>
    </location>
</feature>
<dbReference type="GO" id="GO:0030182">
    <property type="term" value="P:neuron differentiation"/>
    <property type="evidence" value="ECO:0007669"/>
    <property type="project" value="TreeGrafter"/>
</dbReference>
<dbReference type="PROSITE" id="PS50023">
    <property type="entry name" value="LIM_DOMAIN_2"/>
    <property type="match status" value="2"/>
</dbReference>
<evidence type="ECO:0000256" key="4">
    <source>
        <dbReference type="ARBA" id="ARBA00022833"/>
    </source>
</evidence>
<keyword evidence="5 10" id="KW-0440">LIM domain</keyword>
<dbReference type="EMBL" id="OZ034837">
    <property type="protein sequence ID" value="CAL1678737.1"/>
    <property type="molecule type" value="Genomic_DNA"/>
</dbReference>
<dbReference type="SUPFAM" id="SSF46689">
    <property type="entry name" value="Homeodomain-like"/>
    <property type="match status" value="1"/>
</dbReference>
<feature type="region of interest" description="Disordered" evidence="12">
    <location>
        <begin position="89"/>
        <end position="122"/>
    </location>
</feature>
<dbReference type="Pfam" id="PF00046">
    <property type="entry name" value="Homeodomain"/>
    <property type="match status" value="1"/>
</dbReference>
<dbReference type="SMART" id="SM00389">
    <property type="entry name" value="HOX"/>
    <property type="match status" value="1"/>
</dbReference>
<dbReference type="PANTHER" id="PTHR24208">
    <property type="entry name" value="LIM/HOMEOBOX PROTEIN LHX"/>
    <property type="match status" value="1"/>
</dbReference>
<sequence>MIDDRNNCLVSSRQPRPSEYPALEPRRVLWKSRRVQGDRDLDGNSQAGINLTASASSSANEKRGTISSGICRRVISGLTDFREMLKEVGCGSATPPPGDGGGANSRQVGANEGGGGGGSGGGGGGGTTEGALGCGGCGREIAERWYLKAADRAWHCGCLRCCHCRVPLAAELTCFARDGNIYCKEDYYRLFAISRCSRCRAGISASELVMRARDLVYHVACFTCASCGTPLNKGDHFGQRDGLVYCRPHYELLCCAGDYAGAAGGIEDLGSPGVSPLPAYYEQSPITSSGTVQKGRPRKRKLSEVTGSELPLTMRLAAGALELLHPAELSSSMESLTAYDASVGSPGPVHQSQRTKRMRTSFKHHQLRTMKNYFAINQNPDAKDLKQLAQKTGLSKRVLQVWFQNARAKWRRNLMRQDGGNAGSNVGCSGTPVSSSTGNSPNVGPAASILGDSNSMPSTSMEELHALHHLHSGVSSQVSFSDLY</sequence>
<comment type="subcellular location">
    <subcellularLocation>
        <location evidence="1 9 11">Nucleus</location>
    </subcellularLocation>
</comment>
<dbReference type="InterPro" id="IPR017970">
    <property type="entry name" value="Homeobox_CS"/>
</dbReference>
<dbReference type="CDD" id="cd09377">
    <property type="entry name" value="LIM2_Lhx2_Lhx9"/>
    <property type="match status" value="1"/>
</dbReference>
<evidence type="ECO:0000259" key="14">
    <source>
        <dbReference type="PROSITE" id="PS50071"/>
    </source>
</evidence>
<evidence type="ECO:0000256" key="5">
    <source>
        <dbReference type="ARBA" id="ARBA00023038"/>
    </source>
</evidence>
<evidence type="ECO:0000256" key="6">
    <source>
        <dbReference type="ARBA" id="ARBA00023125"/>
    </source>
</evidence>
<dbReference type="Gene3D" id="2.10.110.10">
    <property type="entry name" value="Cysteine Rich Protein"/>
    <property type="match status" value="2"/>
</dbReference>
<dbReference type="GO" id="GO:0005634">
    <property type="term" value="C:nucleus"/>
    <property type="evidence" value="ECO:0007669"/>
    <property type="project" value="UniProtKB-SubCell"/>
</dbReference>
<feature type="domain" description="LIM zinc-binding" evidence="13">
    <location>
        <begin position="132"/>
        <end position="193"/>
    </location>
</feature>
<feature type="compositionally biased region" description="Gly residues" evidence="12">
    <location>
        <begin position="111"/>
        <end position="122"/>
    </location>
</feature>
<dbReference type="Pfam" id="PF00412">
    <property type="entry name" value="LIM"/>
    <property type="match status" value="2"/>
</dbReference>
<evidence type="ECO:0000256" key="3">
    <source>
        <dbReference type="ARBA" id="ARBA00022737"/>
    </source>
</evidence>
<feature type="region of interest" description="Disordered" evidence="12">
    <location>
        <begin position="285"/>
        <end position="306"/>
    </location>
</feature>
<dbReference type="CDD" id="cd09369">
    <property type="entry name" value="LIM1_Lhx2_Lhx9"/>
    <property type="match status" value="1"/>
</dbReference>
<accession>A0AAV2NGG0</accession>
<keyword evidence="8 9" id="KW-0539">Nucleus</keyword>
<dbReference type="InterPro" id="IPR050453">
    <property type="entry name" value="LIM_Homeobox_TF"/>
</dbReference>
<evidence type="ECO:0000256" key="2">
    <source>
        <dbReference type="ARBA" id="ARBA00022723"/>
    </source>
</evidence>
<dbReference type="SUPFAM" id="SSF57716">
    <property type="entry name" value="Glucocorticoid receptor-like (DNA-binding domain)"/>
    <property type="match status" value="2"/>
</dbReference>
<evidence type="ECO:0000256" key="1">
    <source>
        <dbReference type="ARBA" id="ARBA00004123"/>
    </source>
</evidence>
<evidence type="ECO:0000256" key="10">
    <source>
        <dbReference type="PROSITE-ProRule" id="PRU00125"/>
    </source>
</evidence>
<evidence type="ECO:0000313" key="15">
    <source>
        <dbReference type="EMBL" id="CAL1678737.1"/>
    </source>
</evidence>
<keyword evidence="4 10" id="KW-0862">Zinc</keyword>
<evidence type="ECO:0000256" key="12">
    <source>
        <dbReference type="SAM" id="MobiDB-lite"/>
    </source>
</evidence>
<name>A0AAV2NGG0_9HYME</name>
<protein>
    <recommendedName>
        <fullName evidence="17">LIM/homeobox protein Lhx9-like</fullName>
    </recommendedName>
</protein>
<dbReference type="AlphaFoldDB" id="A0AAV2NGG0"/>
<evidence type="ECO:0008006" key="17">
    <source>
        <dbReference type="Google" id="ProtNLM"/>
    </source>
</evidence>
<feature type="region of interest" description="Disordered" evidence="12">
    <location>
        <begin position="1"/>
        <end position="24"/>
    </location>
</feature>
<feature type="compositionally biased region" description="Polar residues" evidence="12">
    <location>
        <begin position="423"/>
        <end position="442"/>
    </location>
</feature>
<dbReference type="PROSITE" id="PS00027">
    <property type="entry name" value="HOMEOBOX_1"/>
    <property type="match status" value="1"/>
</dbReference>
<proteinExistence type="predicted"/>
<feature type="region of interest" description="Disordered" evidence="12">
    <location>
        <begin position="416"/>
        <end position="460"/>
    </location>
</feature>
<keyword evidence="2 10" id="KW-0479">Metal-binding</keyword>
<keyword evidence="16" id="KW-1185">Reference proteome</keyword>
<dbReference type="InterPro" id="IPR001356">
    <property type="entry name" value="HD"/>
</dbReference>
<dbReference type="SMART" id="SM00132">
    <property type="entry name" value="LIM"/>
    <property type="match status" value="2"/>
</dbReference>
<evidence type="ECO:0000313" key="16">
    <source>
        <dbReference type="Proteomes" id="UP001497644"/>
    </source>
</evidence>
<feature type="DNA-binding region" description="Homeobox" evidence="9">
    <location>
        <begin position="355"/>
        <end position="414"/>
    </location>
</feature>
<evidence type="ECO:0000256" key="7">
    <source>
        <dbReference type="ARBA" id="ARBA00023155"/>
    </source>
</evidence>
<organism evidence="15 16">
    <name type="scientific">Lasius platythorax</name>
    <dbReference type="NCBI Taxonomy" id="488582"/>
    <lineage>
        <taxon>Eukaryota</taxon>
        <taxon>Metazoa</taxon>
        <taxon>Ecdysozoa</taxon>
        <taxon>Arthropoda</taxon>
        <taxon>Hexapoda</taxon>
        <taxon>Insecta</taxon>
        <taxon>Pterygota</taxon>
        <taxon>Neoptera</taxon>
        <taxon>Endopterygota</taxon>
        <taxon>Hymenoptera</taxon>
        <taxon>Apocrita</taxon>
        <taxon>Aculeata</taxon>
        <taxon>Formicoidea</taxon>
        <taxon>Formicidae</taxon>
        <taxon>Formicinae</taxon>
        <taxon>Lasius</taxon>
        <taxon>Lasius</taxon>
    </lineage>
</organism>
<keyword evidence="6 9" id="KW-0238">DNA-binding</keyword>
<dbReference type="GO" id="GO:0046872">
    <property type="term" value="F:metal ion binding"/>
    <property type="evidence" value="ECO:0007669"/>
    <property type="project" value="UniProtKB-KW"/>
</dbReference>
<evidence type="ECO:0000259" key="13">
    <source>
        <dbReference type="PROSITE" id="PS50023"/>
    </source>
</evidence>
<dbReference type="GO" id="GO:0000981">
    <property type="term" value="F:DNA-binding transcription factor activity, RNA polymerase II-specific"/>
    <property type="evidence" value="ECO:0007669"/>
    <property type="project" value="InterPro"/>
</dbReference>
<gene>
    <name evidence="15" type="ORF">LPLAT_LOCUS4521</name>
</gene>
<dbReference type="FunFam" id="1.10.10.60:FF:000027">
    <property type="entry name" value="LIM/homeobox protein Lhx9"/>
    <property type="match status" value="1"/>
</dbReference>
<dbReference type="FunFam" id="2.10.110.10:FF:000033">
    <property type="entry name" value="LIM/homeobox protein Lhx9 isoform X2"/>
    <property type="match status" value="1"/>
</dbReference>
<reference evidence="15" key="1">
    <citation type="submission" date="2024-04" db="EMBL/GenBank/DDBJ databases">
        <authorList>
            <consortium name="Molecular Ecology Group"/>
        </authorList>
    </citation>
    <scope>NUCLEOTIDE SEQUENCE</scope>
</reference>
<dbReference type="PANTHER" id="PTHR24208:SF168">
    <property type="entry name" value="PROTEIN APTEROUS"/>
    <property type="match status" value="1"/>
</dbReference>
<feature type="compositionally biased region" description="Polar residues" evidence="12">
    <location>
        <begin position="43"/>
        <end position="59"/>
    </location>
</feature>
<feature type="domain" description="Homeobox" evidence="14">
    <location>
        <begin position="353"/>
        <end position="413"/>
    </location>
</feature>
<evidence type="ECO:0000256" key="11">
    <source>
        <dbReference type="RuleBase" id="RU000682"/>
    </source>
</evidence>